<dbReference type="InterPro" id="IPR036249">
    <property type="entry name" value="Thioredoxin-like_sf"/>
</dbReference>
<dbReference type="Gene3D" id="3.40.30.10">
    <property type="entry name" value="Glutaredoxin"/>
    <property type="match status" value="1"/>
</dbReference>
<comment type="catalytic activity">
    <reaction evidence="1">
        <text>2-hydroxychromene-2-carboxylate = (3E)-4-(2-hydroxyphenyl)-2-oxobut-3-enoate</text>
        <dbReference type="Rhea" id="RHEA:27401"/>
        <dbReference type="ChEBI" id="CHEBI:59350"/>
        <dbReference type="ChEBI" id="CHEBI:59353"/>
        <dbReference type="EC" id="5.99.1.4"/>
    </reaction>
</comment>
<dbReference type="Proteomes" id="UP000298264">
    <property type="component" value="Unassembled WGS sequence"/>
</dbReference>
<dbReference type="EMBL" id="RQHV01000029">
    <property type="protein sequence ID" value="TGN13432.1"/>
    <property type="molecule type" value="Genomic_DNA"/>
</dbReference>
<dbReference type="CDD" id="cd03022">
    <property type="entry name" value="DsbA_HCCA_Iso"/>
    <property type="match status" value="1"/>
</dbReference>
<dbReference type="InterPro" id="IPR044087">
    <property type="entry name" value="NahD-like"/>
</dbReference>
<dbReference type="GO" id="GO:0006749">
    <property type="term" value="P:glutathione metabolic process"/>
    <property type="evidence" value="ECO:0007669"/>
    <property type="project" value="TreeGrafter"/>
</dbReference>
<sequence>MKTIDFYFDFGSTYSFLSVMRISDLAKQYDRQVVYRPILLGPIFKSLGWETSPFNMYPIKGRYMWRDLERRAEKWKIKFRKPDIFPANGLQAARVAVANAKESWCVRFIQEVFRANFELNLDISKEEVLISILRQVQNSDPRSILQSSVEPSNKDKLRQETELAQKRGIFGAPSFFIQEEMFWGDDRLEDAFEWGTGKN</sequence>
<reference evidence="4" key="1">
    <citation type="journal article" date="2019" name="PLoS Negl. Trop. Dis.">
        <title>Revisiting the worldwide diversity of Leptospira species in the environment.</title>
        <authorList>
            <person name="Vincent A.T."/>
            <person name="Schiettekatte O."/>
            <person name="Bourhy P."/>
            <person name="Veyrier F.J."/>
            <person name="Picardeau M."/>
        </authorList>
    </citation>
    <scope>NUCLEOTIDE SEQUENCE [LARGE SCALE GENOMIC DNA]</scope>
    <source>
        <strain evidence="4">201400974</strain>
    </source>
</reference>
<evidence type="ECO:0000313" key="4">
    <source>
        <dbReference type="EMBL" id="TGN13432.1"/>
    </source>
</evidence>
<dbReference type="SUPFAM" id="SSF52833">
    <property type="entry name" value="Thioredoxin-like"/>
    <property type="match status" value="1"/>
</dbReference>
<evidence type="ECO:0000256" key="1">
    <source>
        <dbReference type="PIRNR" id="PIRNR006386"/>
    </source>
</evidence>
<dbReference type="GO" id="GO:1901170">
    <property type="term" value="P:naphthalene catabolic process"/>
    <property type="evidence" value="ECO:0007669"/>
    <property type="project" value="InterPro"/>
</dbReference>
<feature type="domain" description="DSBA-like thioredoxin" evidence="3">
    <location>
        <begin position="3"/>
        <end position="189"/>
    </location>
</feature>
<keyword evidence="5" id="KW-1185">Reference proteome</keyword>
<dbReference type="GO" id="GO:0004364">
    <property type="term" value="F:glutathione transferase activity"/>
    <property type="evidence" value="ECO:0007669"/>
    <property type="project" value="TreeGrafter"/>
</dbReference>
<dbReference type="OrthoDB" id="8560325at2"/>
<dbReference type="EC" id="5.99.1.4" evidence="1"/>
<dbReference type="PANTHER" id="PTHR42943">
    <property type="entry name" value="GLUTATHIONE S-TRANSFERASE KAPPA"/>
    <property type="match status" value="1"/>
</dbReference>
<proteinExistence type="inferred from homology"/>
<dbReference type="InterPro" id="IPR051924">
    <property type="entry name" value="GST_Kappa/NadH"/>
</dbReference>
<dbReference type="InterPro" id="IPR001853">
    <property type="entry name" value="DSBA-like_thioredoxin_dom"/>
</dbReference>
<evidence type="ECO:0000259" key="3">
    <source>
        <dbReference type="Pfam" id="PF01323"/>
    </source>
</evidence>
<gene>
    <name evidence="4" type="ORF">EHS11_04145</name>
</gene>
<dbReference type="Pfam" id="PF01323">
    <property type="entry name" value="DSBA"/>
    <property type="match status" value="1"/>
</dbReference>
<name>A0A4R9LWD5_9LEPT</name>
<dbReference type="RefSeq" id="WP_135763156.1">
    <property type="nucleotide sequence ID" value="NZ_RQHV01000029.1"/>
</dbReference>
<dbReference type="PANTHER" id="PTHR42943:SF2">
    <property type="entry name" value="GLUTATHIONE S-TRANSFERASE KAPPA 1"/>
    <property type="match status" value="1"/>
</dbReference>
<keyword evidence="1 4" id="KW-0413">Isomerase</keyword>
<comment type="caution">
    <text evidence="4">The sequence shown here is derived from an EMBL/GenBank/DDBJ whole genome shotgun (WGS) entry which is preliminary data.</text>
</comment>
<feature type="active site" description="Nucleophile" evidence="2">
    <location>
        <position position="12"/>
    </location>
</feature>
<dbReference type="AlphaFoldDB" id="A0A4R9LWD5"/>
<evidence type="ECO:0000313" key="5">
    <source>
        <dbReference type="Proteomes" id="UP000298264"/>
    </source>
</evidence>
<comment type="similarity">
    <text evidence="1">Belongs to the GST superfamily. NadH family.</text>
</comment>
<dbReference type="GO" id="GO:0018845">
    <property type="term" value="F:2-hydroxychromene-2-carboxylate isomerase activity"/>
    <property type="evidence" value="ECO:0007669"/>
    <property type="project" value="UniProtKB-UniRule"/>
</dbReference>
<protein>
    <recommendedName>
        <fullName evidence="1">2-hydroxychromene-2-carboxylate isomerase</fullName>
        <ecNumber evidence="1">5.99.1.4</ecNumber>
    </recommendedName>
</protein>
<accession>A0A4R9LWD5</accession>
<organism evidence="4 5">
    <name type="scientific">Leptospira ilyithenensis</name>
    <dbReference type="NCBI Taxonomy" id="2484901"/>
    <lineage>
        <taxon>Bacteria</taxon>
        <taxon>Pseudomonadati</taxon>
        <taxon>Spirochaetota</taxon>
        <taxon>Spirochaetia</taxon>
        <taxon>Leptospirales</taxon>
        <taxon>Leptospiraceae</taxon>
        <taxon>Leptospira</taxon>
    </lineage>
</organism>
<evidence type="ECO:0000256" key="2">
    <source>
        <dbReference type="PIRSR" id="PIRSR006386-1"/>
    </source>
</evidence>
<dbReference type="PIRSF" id="PIRSF006386">
    <property type="entry name" value="HCCAis_GSTk"/>
    <property type="match status" value="1"/>
</dbReference>
<dbReference type="InterPro" id="IPR014440">
    <property type="entry name" value="HCCAis_GSTk"/>
</dbReference>
<dbReference type="GO" id="GO:0004602">
    <property type="term" value="F:glutathione peroxidase activity"/>
    <property type="evidence" value="ECO:0007669"/>
    <property type="project" value="TreeGrafter"/>
</dbReference>